<dbReference type="PANTHER" id="PTHR37947">
    <property type="entry name" value="BLL2462 PROTEIN"/>
    <property type="match status" value="1"/>
</dbReference>
<protein>
    <submittedName>
        <fullName evidence="2">Cytoplasmic protein</fullName>
    </submittedName>
</protein>
<comment type="caution">
    <text evidence="2">The sequence shown here is derived from an EMBL/GenBank/DDBJ whole genome shotgun (WGS) entry which is preliminary data.</text>
</comment>
<dbReference type="RefSeq" id="WP_114018575.1">
    <property type="nucleotide sequence ID" value="NZ_QOIM01000042.1"/>
</dbReference>
<evidence type="ECO:0000313" key="3">
    <source>
        <dbReference type="Proteomes" id="UP000253507"/>
    </source>
</evidence>
<dbReference type="OrthoDB" id="9781333at2"/>
<dbReference type="AlphaFoldDB" id="A0A367EAF4"/>
<dbReference type="PANTHER" id="PTHR37947:SF1">
    <property type="entry name" value="BLL2462 PROTEIN"/>
    <property type="match status" value="1"/>
</dbReference>
<name>A0A367EAF4_9ACTN</name>
<dbReference type="EMBL" id="QOIM01000042">
    <property type="protein sequence ID" value="RCG15038.1"/>
    <property type="molecule type" value="Genomic_DNA"/>
</dbReference>
<dbReference type="InterPro" id="IPR010768">
    <property type="entry name" value="GATase1-like"/>
</dbReference>
<dbReference type="CDD" id="cd03143">
    <property type="entry name" value="A4_beta-galactosidase_middle_domain"/>
    <property type="match status" value="1"/>
</dbReference>
<dbReference type="InterPro" id="IPR029062">
    <property type="entry name" value="Class_I_gatase-like"/>
</dbReference>
<evidence type="ECO:0000259" key="1">
    <source>
        <dbReference type="Pfam" id="PF07090"/>
    </source>
</evidence>
<reference evidence="2 3" key="1">
    <citation type="submission" date="2018-06" db="EMBL/GenBank/DDBJ databases">
        <title>Streptomyces reniochalinae sp. nov. and Streptomyces diacarnus sp. nov. from marine sponges.</title>
        <authorList>
            <person name="Li L."/>
        </authorList>
    </citation>
    <scope>NUCLEOTIDE SEQUENCE [LARGE SCALE GENOMIC DNA]</scope>
    <source>
        <strain evidence="2 3">LHW50302</strain>
    </source>
</reference>
<dbReference type="SUPFAM" id="SSF52317">
    <property type="entry name" value="Class I glutamine amidotransferase-like"/>
    <property type="match status" value="1"/>
</dbReference>
<proteinExistence type="predicted"/>
<organism evidence="2 3">
    <name type="scientific">Streptomyces reniochalinae</name>
    <dbReference type="NCBI Taxonomy" id="2250578"/>
    <lineage>
        <taxon>Bacteria</taxon>
        <taxon>Bacillati</taxon>
        <taxon>Actinomycetota</taxon>
        <taxon>Actinomycetes</taxon>
        <taxon>Kitasatosporales</taxon>
        <taxon>Streptomycetaceae</taxon>
        <taxon>Streptomyces</taxon>
    </lineage>
</organism>
<sequence length="250" mass="26851">MARVLLAGESWINASTDFKGYDAFPHAQLEIGATPLIEALEAGGHQVTHLPSHAVATDFPETLEKLAAYDVVILSDIGANSLLLPPQVFAQGRPFPNRLKLLAEWVGRGGGLAMAGGYLSFQGFQAKANYHDTPVEAVLPVSILPYDDRVECPEGVTGELSGEGHPVTAGLDATWPLLLGYQKLTAKPDAQVLATVESRPLLAVRDEGAGRTLAFASDISPHWAPTEFVEWAGYRRLFHQAVSWLAGSEE</sequence>
<dbReference type="Pfam" id="PF07090">
    <property type="entry name" value="GATase1_like"/>
    <property type="match status" value="1"/>
</dbReference>
<dbReference type="Gene3D" id="3.40.50.880">
    <property type="match status" value="1"/>
</dbReference>
<dbReference type="Proteomes" id="UP000253507">
    <property type="component" value="Unassembled WGS sequence"/>
</dbReference>
<accession>A0A367EAF4</accession>
<gene>
    <name evidence="2" type="ORF">DQ392_28785</name>
</gene>
<keyword evidence="3" id="KW-1185">Reference proteome</keyword>
<evidence type="ECO:0000313" key="2">
    <source>
        <dbReference type="EMBL" id="RCG15038.1"/>
    </source>
</evidence>
<feature type="domain" description="Putative glutamine amidotransferase" evidence="1">
    <location>
        <begin position="3"/>
        <end position="246"/>
    </location>
</feature>